<dbReference type="CDD" id="cd01335">
    <property type="entry name" value="Radical_SAM"/>
    <property type="match status" value="1"/>
</dbReference>
<dbReference type="InterPro" id="IPR038135">
    <property type="entry name" value="Methylthiotransferase_N_sf"/>
</dbReference>
<dbReference type="InterPro" id="IPR007197">
    <property type="entry name" value="rSAM"/>
</dbReference>
<evidence type="ECO:0000256" key="4">
    <source>
        <dbReference type="ARBA" id="ARBA00022679"/>
    </source>
</evidence>
<comment type="function">
    <text evidence="1">Catalyzes the methylthiolation of N6-(dimethylallyl)adenosine (i(6)A), leading to the formation of 2-methylthio-N6-(dimethylallyl)adenosine (ms(2)i(6)A) at position 37 in tRNAs that read codons beginning with uridine.</text>
</comment>
<proteinExistence type="inferred from homology"/>
<dbReference type="Gene3D" id="3.40.50.12160">
    <property type="entry name" value="Methylthiotransferase, N-terminal domain"/>
    <property type="match status" value="1"/>
</dbReference>
<dbReference type="InterPro" id="IPR005839">
    <property type="entry name" value="Methylthiotransferase"/>
</dbReference>
<dbReference type="InterPro" id="IPR058240">
    <property type="entry name" value="rSAM_sf"/>
</dbReference>
<dbReference type="Gene3D" id="2.40.50.140">
    <property type="entry name" value="Nucleic acid-binding proteins"/>
    <property type="match status" value="1"/>
</dbReference>
<keyword evidence="8 10" id="KW-0411">Iron-sulfur</keyword>
<evidence type="ECO:0000313" key="15">
    <source>
        <dbReference type="Proteomes" id="UP000591941"/>
    </source>
</evidence>
<dbReference type="NCBIfam" id="TIGR00089">
    <property type="entry name" value="MiaB/RimO family radical SAM methylthiotransferase"/>
    <property type="match status" value="1"/>
</dbReference>
<comment type="catalytic activity">
    <reaction evidence="10">
        <text>L-aspartate(89)-[ribosomal protein uS12]-hydrogen + (sulfur carrier)-SH + AH2 + 2 S-adenosyl-L-methionine = 3-methylsulfanyl-L-aspartate(89)-[ribosomal protein uS12]-hydrogen + (sulfur carrier)-H + 5'-deoxyadenosine + L-methionine + A + S-adenosyl-L-homocysteine + 2 H(+)</text>
        <dbReference type="Rhea" id="RHEA:37087"/>
        <dbReference type="Rhea" id="RHEA-COMP:10460"/>
        <dbReference type="Rhea" id="RHEA-COMP:10461"/>
        <dbReference type="Rhea" id="RHEA-COMP:14737"/>
        <dbReference type="Rhea" id="RHEA-COMP:14739"/>
        <dbReference type="ChEBI" id="CHEBI:13193"/>
        <dbReference type="ChEBI" id="CHEBI:15378"/>
        <dbReference type="ChEBI" id="CHEBI:17319"/>
        <dbReference type="ChEBI" id="CHEBI:17499"/>
        <dbReference type="ChEBI" id="CHEBI:29917"/>
        <dbReference type="ChEBI" id="CHEBI:29961"/>
        <dbReference type="ChEBI" id="CHEBI:57844"/>
        <dbReference type="ChEBI" id="CHEBI:57856"/>
        <dbReference type="ChEBI" id="CHEBI:59789"/>
        <dbReference type="ChEBI" id="CHEBI:64428"/>
        <dbReference type="ChEBI" id="CHEBI:73599"/>
        <dbReference type="EC" id="2.8.4.4"/>
    </reaction>
</comment>
<dbReference type="GO" id="GO:0103039">
    <property type="term" value="F:protein methylthiotransferase activity"/>
    <property type="evidence" value="ECO:0007669"/>
    <property type="project" value="UniProtKB-EC"/>
</dbReference>
<name>A0A841R502_9FIRM</name>
<dbReference type="EC" id="2.8.4.4" evidence="10"/>
<dbReference type="Pfam" id="PF18693">
    <property type="entry name" value="TRAM_2"/>
    <property type="match status" value="1"/>
</dbReference>
<dbReference type="InterPro" id="IPR013848">
    <property type="entry name" value="Methylthiotransferase_N"/>
</dbReference>
<dbReference type="SFLD" id="SFLDG01082">
    <property type="entry name" value="B12-binding_domain_containing"/>
    <property type="match status" value="1"/>
</dbReference>
<dbReference type="PANTHER" id="PTHR43837:SF1">
    <property type="entry name" value="RIBOSOMAL PROTEIN US12 METHYLTHIOTRANSFERASE RIMO"/>
    <property type="match status" value="1"/>
</dbReference>
<dbReference type="InterPro" id="IPR012340">
    <property type="entry name" value="NA-bd_OB-fold"/>
</dbReference>
<evidence type="ECO:0000256" key="10">
    <source>
        <dbReference type="HAMAP-Rule" id="MF_01865"/>
    </source>
</evidence>
<comment type="function">
    <text evidence="10">Catalyzes the methylthiolation of an aspartic acid residue of ribosomal protein uS12.</text>
</comment>
<keyword evidence="5 10" id="KW-0949">S-adenosyl-L-methionine</keyword>
<feature type="domain" description="MTTase N-terminal" evidence="12">
    <location>
        <begin position="2"/>
        <end position="118"/>
    </location>
</feature>
<evidence type="ECO:0000313" key="14">
    <source>
        <dbReference type="EMBL" id="MBB6478119.1"/>
    </source>
</evidence>
<dbReference type="OrthoDB" id="9805215at2"/>
<dbReference type="GeneID" id="93486442"/>
<reference evidence="14 15" key="1">
    <citation type="submission" date="2020-08" db="EMBL/GenBank/DDBJ databases">
        <title>Genomic Encyclopedia of Type Strains, Phase IV (KMG-IV): sequencing the most valuable type-strain genomes for metagenomic binning, comparative biology and taxonomic classification.</title>
        <authorList>
            <person name="Goeker M."/>
        </authorList>
    </citation>
    <scope>NUCLEOTIDE SEQUENCE [LARGE SCALE GENOMIC DNA]</scope>
    <source>
        <strain evidence="14 15">DSM 21255</strain>
    </source>
</reference>
<comment type="subcellular location">
    <subcellularLocation>
        <location evidence="10">Cytoplasm</location>
    </subcellularLocation>
</comment>
<dbReference type="Pfam" id="PF04055">
    <property type="entry name" value="Radical_SAM"/>
    <property type="match status" value="1"/>
</dbReference>
<dbReference type="GO" id="GO:0005840">
    <property type="term" value="C:ribosome"/>
    <property type="evidence" value="ECO:0007669"/>
    <property type="project" value="UniProtKB-KW"/>
</dbReference>
<dbReference type="InterPro" id="IPR005840">
    <property type="entry name" value="Ribosomal_uS12_MeSTrfase_RimO"/>
</dbReference>
<dbReference type="PANTHER" id="PTHR43837">
    <property type="entry name" value="RIBOSOMAL PROTEIN S12 METHYLTHIOTRANSFERASE RIMO"/>
    <property type="match status" value="1"/>
</dbReference>
<keyword evidence="14" id="KW-0687">Ribonucleoprotein</keyword>
<accession>A0A841R502</accession>
<evidence type="ECO:0000259" key="11">
    <source>
        <dbReference type="PROSITE" id="PS50926"/>
    </source>
</evidence>
<dbReference type="PROSITE" id="PS50926">
    <property type="entry name" value="TRAM"/>
    <property type="match status" value="1"/>
</dbReference>
<feature type="binding site" evidence="10">
    <location>
        <position position="47"/>
    </location>
    <ligand>
        <name>[4Fe-4S] cluster</name>
        <dbReference type="ChEBI" id="CHEBI:49883"/>
        <label>1</label>
    </ligand>
</feature>
<keyword evidence="3 10" id="KW-0963">Cytoplasm</keyword>
<dbReference type="FunFam" id="3.80.30.20:FF:000001">
    <property type="entry name" value="tRNA-2-methylthio-N(6)-dimethylallyladenosine synthase 2"/>
    <property type="match status" value="1"/>
</dbReference>
<dbReference type="FunFam" id="3.40.50.12160:FF:000003">
    <property type="entry name" value="CDK5 regulatory subunit-associated protein 1"/>
    <property type="match status" value="1"/>
</dbReference>
<comment type="catalytic activity">
    <reaction evidence="9">
        <text>N(6)-dimethylallyladenosine(37) in tRNA + (sulfur carrier)-SH + AH2 + 2 S-adenosyl-L-methionine = 2-methylsulfanyl-N(6)-dimethylallyladenosine(37) in tRNA + (sulfur carrier)-H + 5'-deoxyadenosine + L-methionine + A + S-adenosyl-L-homocysteine + 2 H(+)</text>
        <dbReference type="Rhea" id="RHEA:37067"/>
        <dbReference type="Rhea" id="RHEA-COMP:10375"/>
        <dbReference type="Rhea" id="RHEA-COMP:10376"/>
        <dbReference type="Rhea" id="RHEA-COMP:14737"/>
        <dbReference type="Rhea" id="RHEA-COMP:14739"/>
        <dbReference type="ChEBI" id="CHEBI:13193"/>
        <dbReference type="ChEBI" id="CHEBI:15378"/>
        <dbReference type="ChEBI" id="CHEBI:17319"/>
        <dbReference type="ChEBI" id="CHEBI:17499"/>
        <dbReference type="ChEBI" id="CHEBI:29917"/>
        <dbReference type="ChEBI" id="CHEBI:57844"/>
        <dbReference type="ChEBI" id="CHEBI:57856"/>
        <dbReference type="ChEBI" id="CHEBI:59789"/>
        <dbReference type="ChEBI" id="CHEBI:64428"/>
        <dbReference type="ChEBI" id="CHEBI:74415"/>
        <dbReference type="ChEBI" id="CHEBI:74417"/>
        <dbReference type="EC" id="2.8.4.3"/>
    </reaction>
</comment>
<gene>
    <name evidence="10" type="primary">rimO</name>
    <name evidence="14" type="ORF">HNR45_001180</name>
</gene>
<dbReference type="SFLD" id="SFLDS00029">
    <property type="entry name" value="Radical_SAM"/>
    <property type="match status" value="1"/>
</dbReference>
<dbReference type="GO" id="GO:0035599">
    <property type="term" value="F:aspartic acid methylthiotransferase activity"/>
    <property type="evidence" value="ECO:0007669"/>
    <property type="project" value="TreeGrafter"/>
</dbReference>
<feature type="binding site" evidence="10">
    <location>
        <position position="164"/>
    </location>
    <ligand>
        <name>[4Fe-4S] cluster</name>
        <dbReference type="ChEBI" id="CHEBI:49883"/>
        <label>2</label>
        <note>4Fe-4S-S-AdoMet</note>
    </ligand>
</feature>
<feature type="binding site" evidence="10">
    <location>
        <position position="11"/>
    </location>
    <ligand>
        <name>[4Fe-4S] cluster</name>
        <dbReference type="ChEBI" id="CHEBI:49883"/>
        <label>1</label>
    </ligand>
</feature>
<dbReference type="SFLD" id="SFLDG01061">
    <property type="entry name" value="methylthiotransferase"/>
    <property type="match status" value="1"/>
</dbReference>
<evidence type="ECO:0000256" key="5">
    <source>
        <dbReference type="ARBA" id="ARBA00022691"/>
    </source>
</evidence>
<dbReference type="PROSITE" id="PS51449">
    <property type="entry name" value="MTTASE_N"/>
    <property type="match status" value="1"/>
</dbReference>
<protein>
    <recommendedName>
        <fullName evidence="10">Ribosomal protein uS12 methylthiotransferase RimO</fullName>
        <shortName evidence="10">uS12 MTTase</shortName>
        <shortName evidence="10">uS12 methylthiotransferase</shortName>
        <ecNumber evidence="10">2.8.4.4</ecNumber>
    </recommendedName>
    <alternativeName>
        <fullName evidence="10">Ribosomal protein uS12 (aspartate-C(3))-methylthiotransferase</fullName>
    </alternativeName>
    <alternativeName>
        <fullName evidence="10">Ribosome maturation factor RimO</fullName>
    </alternativeName>
</protein>
<dbReference type="Pfam" id="PF00919">
    <property type="entry name" value="UPF0004"/>
    <property type="match status" value="1"/>
</dbReference>
<dbReference type="HAMAP" id="MF_01865">
    <property type="entry name" value="MTTase_RimO"/>
    <property type="match status" value="1"/>
</dbReference>
<comment type="caution">
    <text evidence="14">The sequence shown here is derived from an EMBL/GenBank/DDBJ whole genome shotgun (WGS) entry which is preliminary data.</text>
</comment>
<comment type="cofactor">
    <cofactor evidence="10">
        <name>[4Fe-4S] cluster</name>
        <dbReference type="ChEBI" id="CHEBI:49883"/>
    </cofactor>
    <text evidence="10">Binds 2 [4Fe-4S] clusters. One cluster is coordinated with 3 cysteines and an exchangeable S-adenosyl-L-methionine.</text>
</comment>
<keyword evidence="7 10" id="KW-0408">Iron</keyword>
<dbReference type="NCBIfam" id="TIGR01125">
    <property type="entry name" value="30S ribosomal protein S12 methylthiotransferase RimO"/>
    <property type="match status" value="1"/>
</dbReference>
<dbReference type="GO" id="GO:0035597">
    <property type="term" value="F:tRNA-2-methylthio-N(6)-dimethylallyladenosine(37) synthase activity"/>
    <property type="evidence" value="ECO:0007669"/>
    <property type="project" value="UniProtKB-EC"/>
</dbReference>
<dbReference type="EMBL" id="JACHHI010000005">
    <property type="protein sequence ID" value="MBB6478119.1"/>
    <property type="molecule type" value="Genomic_DNA"/>
</dbReference>
<comment type="similarity">
    <text evidence="10">Belongs to the methylthiotransferase family. RimO subfamily.</text>
</comment>
<keyword evidence="4 10" id="KW-0808">Transferase</keyword>
<dbReference type="RefSeq" id="WP_159823251.1">
    <property type="nucleotide sequence ID" value="NZ_CABWNB010000004.1"/>
</dbReference>
<dbReference type="InterPro" id="IPR023404">
    <property type="entry name" value="rSAM_horseshoe"/>
</dbReference>
<dbReference type="InterPro" id="IPR020612">
    <property type="entry name" value="Methylthiotransferase_CS"/>
</dbReference>
<dbReference type="InterPro" id="IPR002792">
    <property type="entry name" value="TRAM_dom"/>
</dbReference>
<dbReference type="AlphaFoldDB" id="A0A841R502"/>
<organism evidence="14 15">
    <name type="scientific">Negativicoccus succinicivorans</name>
    <dbReference type="NCBI Taxonomy" id="620903"/>
    <lineage>
        <taxon>Bacteria</taxon>
        <taxon>Bacillati</taxon>
        <taxon>Bacillota</taxon>
        <taxon>Negativicutes</taxon>
        <taxon>Veillonellales</taxon>
        <taxon>Veillonellaceae</taxon>
        <taxon>Negativicoccus</taxon>
    </lineage>
</organism>
<evidence type="ECO:0000256" key="7">
    <source>
        <dbReference type="ARBA" id="ARBA00023004"/>
    </source>
</evidence>
<keyword evidence="14" id="KW-0689">Ribosomal protein</keyword>
<dbReference type="GO" id="GO:0046872">
    <property type="term" value="F:metal ion binding"/>
    <property type="evidence" value="ECO:0007669"/>
    <property type="project" value="UniProtKB-KW"/>
</dbReference>
<keyword evidence="2 10" id="KW-0004">4Fe-4S</keyword>
<feature type="domain" description="Radical SAM core" evidence="13">
    <location>
        <begin position="143"/>
        <end position="373"/>
    </location>
</feature>
<evidence type="ECO:0000256" key="1">
    <source>
        <dbReference type="ARBA" id="ARBA00003234"/>
    </source>
</evidence>
<dbReference type="PROSITE" id="PS51918">
    <property type="entry name" value="RADICAL_SAM"/>
    <property type="match status" value="1"/>
</dbReference>
<evidence type="ECO:0000256" key="8">
    <source>
        <dbReference type="ARBA" id="ARBA00023014"/>
    </source>
</evidence>
<feature type="binding site" evidence="10">
    <location>
        <position position="81"/>
    </location>
    <ligand>
        <name>[4Fe-4S] cluster</name>
        <dbReference type="ChEBI" id="CHEBI:49883"/>
        <label>1</label>
    </ligand>
</feature>
<keyword evidence="6 10" id="KW-0479">Metal-binding</keyword>
<evidence type="ECO:0000256" key="3">
    <source>
        <dbReference type="ARBA" id="ARBA00022490"/>
    </source>
</evidence>
<feature type="binding site" evidence="10">
    <location>
        <position position="157"/>
    </location>
    <ligand>
        <name>[4Fe-4S] cluster</name>
        <dbReference type="ChEBI" id="CHEBI:49883"/>
        <label>2</label>
        <note>4Fe-4S-S-AdoMet</note>
    </ligand>
</feature>
<sequence>MKQVAVISLGCSKNLVDAEMMMGLLQKAQWQLTEDPAQADVIVVNTCTFIEAAKEESVQEILQAAQYKKTGRARLLVVTGCLSQQFQEELFREIPEIDILLGTESWERIVEAVERFEREGKSHVAYFDRAPLPDLAALPRERTTPHYSAYVKVAEGCSNGCAFCLIPYVRGRFRSRSVASIVSEVRKMAQEGVREINVIAQDTTSYGRDLENPTTLAALLRELTAIEGIEWVRLLYLYPKYFTDELLQEIVTNPKICKYIDIPLQHISDRILQRMNRRDRKADIISLLEKVRAQAVPITLRTTFIVGFPGETEADFKELCELVKKIRFDRVGVFPYSQENGTPAARMPEQVPDEIKRQRYDILMSMQAAISEQLNRESVGQETVALIETAATAGTPAEGRLISQAPDVDGKVYLENEPDLLPGDFVPVKIMAGYAYDVVAESIGPAY</sequence>
<evidence type="ECO:0000256" key="2">
    <source>
        <dbReference type="ARBA" id="ARBA00022485"/>
    </source>
</evidence>
<evidence type="ECO:0000259" key="13">
    <source>
        <dbReference type="PROSITE" id="PS51918"/>
    </source>
</evidence>
<dbReference type="SFLD" id="SFLDF00274">
    <property type="entry name" value="ribosomal_protein_S12_methylth"/>
    <property type="match status" value="1"/>
</dbReference>
<dbReference type="GO" id="GO:0005829">
    <property type="term" value="C:cytosol"/>
    <property type="evidence" value="ECO:0007669"/>
    <property type="project" value="TreeGrafter"/>
</dbReference>
<feature type="domain" description="TRAM" evidence="11">
    <location>
        <begin position="376"/>
        <end position="444"/>
    </location>
</feature>
<dbReference type="InterPro" id="IPR006638">
    <property type="entry name" value="Elp3/MiaA/NifB-like_rSAM"/>
</dbReference>
<evidence type="ECO:0000256" key="6">
    <source>
        <dbReference type="ARBA" id="ARBA00022723"/>
    </source>
</evidence>
<dbReference type="GO" id="GO:0051539">
    <property type="term" value="F:4 iron, 4 sulfur cluster binding"/>
    <property type="evidence" value="ECO:0007669"/>
    <property type="project" value="UniProtKB-UniRule"/>
</dbReference>
<keyword evidence="15" id="KW-1185">Reference proteome</keyword>
<evidence type="ECO:0000256" key="9">
    <source>
        <dbReference type="ARBA" id="ARBA00051425"/>
    </source>
</evidence>
<dbReference type="Gene3D" id="3.80.30.20">
    <property type="entry name" value="tm_1862 like domain"/>
    <property type="match status" value="1"/>
</dbReference>
<dbReference type="PROSITE" id="PS01278">
    <property type="entry name" value="MTTASE_RADICAL"/>
    <property type="match status" value="1"/>
</dbReference>
<feature type="binding site" evidence="10">
    <location>
        <position position="161"/>
    </location>
    <ligand>
        <name>[4Fe-4S] cluster</name>
        <dbReference type="ChEBI" id="CHEBI:49883"/>
        <label>2</label>
        <note>4Fe-4S-S-AdoMet</note>
    </ligand>
</feature>
<dbReference type="SMART" id="SM00729">
    <property type="entry name" value="Elp3"/>
    <property type="match status" value="1"/>
</dbReference>
<evidence type="ECO:0000259" key="12">
    <source>
        <dbReference type="PROSITE" id="PS51449"/>
    </source>
</evidence>
<dbReference type="SUPFAM" id="SSF102114">
    <property type="entry name" value="Radical SAM enzymes"/>
    <property type="match status" value="1"/>
</dbReference>
<dbReference type="Proteomes" id="UP000591941">
    <property type="component" value="Unassembled WGS sequence"/>
</dbReference>